<evidence type="ECO:0000313" key="2">
    <source>
        <dbReference type="EMBL" id="KAJ8875080.1"/>
    </source>
</evidence>
<sequence length="704" mass="78963">MKRRGKREIPEKTRRLTASSGTIPTCENPVTRPGIEPGLSWWEASRLTTQLPWPLIGKLTKQITTLLSGDLPVTNVAQCIAVCGRLWPNVEDKGEWEHRPTALAEWSGEIWMVLNMELSRADEGEARCRDARAEETGDPREQYPPTCDIVRPDSPLRQSGSAESLRWQTSSLATTPPRAQRYGCHCRTAYKGLTSYLVLNLPILRQRHGGAQFTYQRLGVSTTGESPTNSQRVGKYLRFISGHIEAIFDFSRRLTSIEREFCRSLLVRHALYDSEPEVNLHWSNQRIPYYLSMAAIHPFPFLLPRAVVTSSNQQLAADCSARRQQQHPRDKSSVSETRSDNQRAQTCVTRNEACLAIWRKPGRPTDLPLQLGPLLCWSLSSHEPPPPVGENTFCANNAAFCNGGGVNYVLRTANFLFAHTCRALAVAHGYVGERNDTQGRRMCADGTPTFLDVFLAQCLDDKDLVRRVSSRYIWPVFSNNRPCLEEFPARLPQWRSGLNPRPGHSGFSHVGIVSDDAFSRRVFSGISRFPSPFIPELLHTHPITLIGSMLELSKSFHFISLNPFRSNLKKIFKTQERMQYHTGSGPMAEDRLAHSILEFSLRTQNTRNLHVSTSKESCRKYSLRPNNGLGSTYTSERERQNDLQSTDHSQLADGQTNLQALPPTRHGPTSAKIPSPKTAARCRSGNSLDSQPGGPEFDSRSGPP</sequence>
<feature type="compositionally biased region" description="Basic and acidic residues" evidence="1">
    <location>
        <begin position="327"/>
        <end position="341"/>
    </location>
</feature>
<feature type="region of interest" description="Disordered" evidence="1">
    <location>
        <begin position="318"/>
        <end position="344"/>
    </location>
</feature>
<evidence type="ECO:0000313" key="3">
    <source>
        <dbReference type="Proteomes" id="UP001159363"/>
    </source>
</evidence>
<dbReference type="Proteomes" id="UP001159363">
    <property type="component" value="Chromosome 8"/>
</dbReference>
<feature type="region of interest" description="Disordered" evidence="1">
    <location>
        <begin position="1"/>
        <end position="24"/>
    </location>
</feature>
<organism evidence="2 3">
    <name type="scientific">Dryococelus australis</name>
    <dbReference type="NCBI Taxonomy" id="614101"/>
    <lineage>
        <taxon>Eukaryota</taxon>
        <taxon>Metazoa</taxon>
        <taxon>Ecdysozoa</taxon>
        <taxon>Arthropoda</taxon>
        <taxon>Hexapoda</taxon>
        <taxon>Insecta</taxon>
        <taxon>Pterygota</taxon>
        <taxon>Neoptera</taxon>
        <taxon>Polyneoptera</taxon>
        <taxon>Phasmatodea</taxon>
        <taxon>Verophasmatodea</taxon>
        <taxon>Anareolatae</taxon>
        <taxon>Phasmatidae</taxon>
        <taxon>Eurycanthinae</taxon>
        <taxon>Dryococelus</taxon>
    </lineage>
</organism>
<feature type="region of interest" description="Disordered" evidence="1">
    <location>
        <begin position="608"/>
        <end position="704"/>
    </location>
</feature>
<gene>
    <name evidence="2" type="ORF">PR048_022971</name>
</gene>
<evidence type="ECO:0000256" key="1">
    <source>
        <dbReference type="SAM" id="MobiDB-lite"/>
    </source>
</evidence>
<keyword evidence="3" id="KW-1185">Reference proteome</keyword>
<comment type="caution">
    <text evidence="2">The sequence shown here is derived from an EMBL/GenBank/DDBJ whole genome shotgun (WGS) entry which is preliminary data.</text>
</comment>
<feature type="region of interest" description="Disordered" evidence="1">
    <location>
        <begin position="133"/>
        <end position="169"/>
    </location>
</feature>
<feature type="compositionally biased region" description="Polar residues" evidence="1">
    <location>
        <begin position="642"/>
        <end position="659"/>
    </location>
</feature>
<protein>
    <submittedName>
        <fullName evidence="2">Uncharacterized protein</fullName>
    </submittedName>
</protein>
<feature type="compositionally biased region" description="Polar residues" evidence="1">
    <location>
        <begin position="156"/>
        <end position="169"/>
    </location>
</feature>
<feature type="compositionally biased region" description="Polar residues" evidence="1">
    <location>
        <begin position="624"/>
        <end position="634"/>
    </location>
</feature>
<proteinExistence type="predicted"/>
<dbReference type="EMBL" id="JARBHB010000009">
    <property type="protein sequence ID" value="KAJ8875080.1"/>
    <property type="molecule type" value="Genomic_DNA"/>
</dbReference>
<accession>A0ABQ9GSR4</accession>
<reference evidence="2 3" key="1">
    <citation type="submission" date="2023-02" db="EMBL/GenBank/DDBJ databases">
        <title>LHISI_Scaffold_Assembly.</title>
        <authorList>
            <person name="Stuart O.P."/>
            <person name="Cleave R."/>
            <person name="Magrath M.J.L."/>
            <person name="Mikheyev A.S."/>
        </authorList>
    </citation>
    <scope>NUCLEOTIDE SEQUENCE [LARGE SCALE GENOMIC DNA]</scope>
    <source>
        <strain evidence="2">Daus_M_001</strain>
        <tissue evidence="2">Leg muscle</tissue>
    </source>
</reference>
<name>A0ABQ9GSR4_9NEOP</name>